<name>A0A3F3IZ93_SALER</name>
<accession>A0A3F3IZ93</accession>
<proteinExistence type="predicted"/>
<reference evidence="1" key="1">
    <citation type="submission" date="2016-09" db="EMBL/GenBank/DDBJ databases">
        <title>Whole genome sequencing of Salmonella enterica.</title>
        <authorList>
            <person name="Bell R."/>
        </authorList>
    </citation>
    <scope>NUCLEOTIDE SEQUENCE [LARGE SCALE GENOMIC DNA]</scope>
    <source>
        <strain evidence="1">CFSAN044929</strain>
    </source>
</reference>
<organism evidence="1">
    <name type="scientific">Salmonella enterica</name>
    <name type="common">Salmonella choleraesuis</name>
    <dbReference type="NCBI Taxonomy" id="28901"/>
    <lineage>
        <taxon>Bacteria</taxon>
        <taxon>Pseudomonadati</taxon>
        <taxon>Pseudomonadota</taxon>
        <taxon>Gammaproteobacteria</taxon>
        <taxon>Enterobacterales</taxon>
        <taxon>Enterobacteriaceae</taxon>
        <taxon>Salmonella</taxon>
    </lineage>
</organism>
<comment type="caution">
    <text evidence="1">The sequence shown here is derived from an EMBL/GenBank/DDBJ whole genome shotgun (WGS) entry which is preliminary data.</text>
</comment>
<dbReference type="EMBL" id="MLTE01000005">
    <property type="protein sequence ID" value="OHJ53226.1"/>
    <property type="molecule type" value="Genomic_DNA"/>
</dbReference>
<dbReference type="Proteomes" id="UP000866740">
    <property type="component" value="Unassembled WGS sequence"/>
</dbReference>
<sequence>MIFTKDHEYSTLLGPIAEESQNRGSKNGKDGYTEITSARSANKEISQFDGDGLILRIALQAKGGKKNECFRYALPVSKRRTKKRVNAQYWQFSIHQVLSGKATP</sequence>
<protein>
    <submittedName>
        <fullName evidence="1">Uncharacterized protein</fullName>
    </submittedName>
</protein>
<dbReference type="AlphaFoldDB" id="A0A3F3IZ93"/>
<gene>
    <name evidence="1" type="ORF">A7S51_08890</name>
</gene>
<evidence type="ECO:0000313" key="1">
    <source>
        <dbReference type="EMBL" id="OHJ53226.1"/>
    </source>
</evidence>